<dbReference type="PANTHER" id="PTHR24273:SF32">
    <property type="entry name" value="HYALIN"/>
    <property type="match status" value="1"/>
</dbReference>
<dbReference type="InterPro" id="IPR026444">
    <property type="entry name" value="Secre_tail"/>
</dbReference>
<dbReference type="Gene3D" id="3.30.420.430">
    <property type="match status" value="1"/>
</dbReference>
<evidence type="ECO:0000313" key="3">
    <source>
        <dbReference type="Proteomes" id="UP000004478"/>
    </source>
</evidence>
<comment type="caution">
    <text evidence="2">The sequence shown here is derived from an EMBL/GenBank/DDBJ whole genome shotgun (WGS) entry which is preliminary data.</text>
</comment>
<reference evidence="2 3" key="1">
    <citation type="journal article" date="2012" name="J. Bacteriol.">
        <title>Draft Genome Sequence of Cecembia lonarensis Strain LW9T, Isolated from Lonar Lake, a Haloalkaline Lake in India.</title>
        <authorList>
            <person name="Shivaji S."/>
            <person name="Ara S."/>
            <person name="Singh A."/>
            <person name="Pinnaka A.K."/>
        </authorList>
    </citation>
    <scope>NUCLEOTIDE SEQUENCE [LARGE SCALE GENOMIC DNA]</scope>
    <source>
        <strain evidence="2 3">LW9</strain>
    </source>
</reference>
<dbReference type="Pfam" id="PF18962">
    <property type="entry name" value="Por_Secre_tail"/>
    <property type="match status" value="1"/>
</dbReference>
<proteinExistence type="predicted"/>
<keyword evidence="3" id="KW-1185">Reference proteome</keyword>
<organism evidence="2 3">
    <name type="scientific">Cecembia lonarensis (strain CCUG 58316 / KCTC 22772 / LW9)</name>
    <dbReference type="NCBI Taxonomy" id="1225176"/>
    <lineage>
        <taxon>Bacteria</taxon>
        <taxon>Pseudomonadati</taxon>
        <taxon>Bacteroidota</taxon>
        <taxon>Cytophagia</taxon>
        <taxon>Cytophagales</taxon>
        <taxon>Cyclobacteriaceae</taxon>
        <taxon>Cecembia</taxon>
    </lineage>
</organism>
<accession>K1KVU1</accession>
<dbReference type="AlphaFoldDB" id="K1KVU1"/>
<evidence type="ECO:0000259" key="1">
    <source>
        <dbReference type="Pfam" id="PF18962"/>
    </source>
</evidence>
<evidence type="ECO:0000313" key="2">
    <source>
        <dbReference type="EMBL" id="EKB48240.1"/>
    </source>
</evidence>
<gene>
    <name evidence="2" type="ORF">B879_03159</name>
</gene>
<dbReference type="NCBIfam" id="TIGR04183">
    <property type="entry name" value="Por_Secre_tail"/>
    <property type="match status" value="1"/>
</dbReference>
<feature type="domain" description="Secretion system C-terminal sorting" evidence="1">
    <location>
        <begin position="401"/>
        <end position="469"/>
    </location>
</feature>
<dbReference type="PATRIC" id="fig|1225176.3.peg.3356"/>
<dbReference type="Gene3D" id="2.60.40.10">
    <property type="entry name" value="Immunoglobulins"/>
    <property type="match status" value="1"/>
</dbReference>
<protein>
    <recommendedName>
        <fullName evidence="1">Secretion system C-terminal sorting domain-containing protein</fullName>
    </recommendedName>
</protein>
<dbReference type="EMBL" id="AMGM01000062">
    <property type="protein sequence ID" value="EKB48240.1"/>
    <property type="molecule type" value="Genomic_DNA"/>
</dbReference>
<dbReference type="InterPro" id="IPR013783">
    <property type="entry name" value="Ig-like_fold"/>
</dbReference>
<sequence length="477" mass="52485">MDNGSSDNCGIASRTLSQTLFTDADEGENTVTLTVTDNAGNQNSATAIVTVVVTTAPECVVARARDIVLVLDRNGNASLRLNDVDDGSFSNCSNRIRTREVEKTDFNCADLGEQLLTFRAIDANGNVGETQFKVTVLDETAPSIGNISRVNVTLNPGQTYSLPDFRLTAPATDNCGVAEYIQIPAPGTVYSAAGTYSIVLRATDQSGNVGEREVTLTIRSNTNRPGRGRIEAVELNDLTVPWNTSFDGVIQLQRKQVGKKVMEELEIGFEQEGYDPMKPGTYTVRYHFAEARTQEMAFKVKVEEKPLALDIRLSSPFLPKDLEAGMPVGSLITVDPSDKFHTYRMDEHSAFRLEGSSLIWSGEGAPPATAQIMVHSTDRAGQTISREIQLYRETGPNSLLIYPNPAYKETNILVNLAQESDVEIRIFDAAGRLVFTEESFQKESFVRNIDLDQLSYGLYNVVVKVNNQYLQGRLVKQ</sequence>
<dbReference type="PANTHER" id="PTHR24273">
    <property type="entry name" value="FI04643P-RELATED"/>
    <property type="match status" value="1"/>
</dbReference>
<dbReference type="Proteomes" id="UP000004478">
    <property type="component" value="Unassembled WGS sequence"/>
</dbReference>
<name>K1KVU1_CECL9</name>